<dbReference type="Proteomes" id="UP001610444">
    <property type="component" value="Unassembled WGS sequence"/>
</dbReference>
<name>A0ABR4KYB0_9EURO</name>
<dbReference type="EMBL" id="JBFXLR010000007">
    <property type="protein sequence ID" value="KAL2856784.1"/>
    <property type="molecule type" value="Genomic_DNA"/>
</dbReference>
<evidence type="ECO:0008006" key="3">
    <source>
        <dbReference type="Google" id="ProtNLM"/>
    </source>
</evidence>
<proteinExistence type="predicted"/>
<protein>
    <recommendedName>
        <fullName evidence="3">Protein kinase domain-containing protein</fullName>
    </recommendedName>
</protein>
<evidence type="ECO:0000313" key="2">
    <source>
        <dbReference type="Proteomes" id="UP001610444"/>
    </source>
</evidence>
<keyword evidence="2" id="KW-1185">Reference proteome</keyword>
<evidence type="ECO:0000313" key="1">
    <source>
        <dbReference type="EMBL" id="KAL2856784.1"/>
    </source>
</evidence>
<comment type="caution">
    <text evidence="1">The sequence shown here is derived from an EMBL/GenBank/DDBJ whole genome shotgun (WGS) entry which is preliminary data.</text>
</comment>
<dbReference type="GeneID" id="98154206"/>
<organism evidence="1 2">
    <name type="scientific">Aspergillus pseudodeflectus</name>
    <dbReference type="NCBI Taxonomy" id="176178"/>
    <lineage>
        <taxon>Eukaryota</taxon>
        <taxon>Fungi</taxon>
        <taxon>Dikarya</taxon>
        <taxon>Ascomycota</taxon>
        <taxon>Pezizomycotina</taxon>
        <taxon>Eurotiomycetes</taxon>
        <taxon>Eurotiomycetidae</taxon>
        <taxon>Eurotiales</taxon>
        <taxon>Aspergillaceae</taxon>
        <taxon>Aspergillus</taxon>
        <taxon>Aspergillus subgen. Nidulantes</taxon>
    </lineage>
</organism>
<gene>
    <name evidence="1" type="ORF">BJX68DRAFT_229468</name>
</gene>
<sequence>MGTNKNVELLNAEVDEDEESFFRIPVHGKSIEYITSEPNLYLIDMCFELIFRTILPDLPNDGLVPRNEDTEKSHTIRTEFPSVTRYGHDVYGDYGDIAVGEFLRGGIYEATCP</sequence>
<accession>A0ABR4KYB0</accession>
<reference evidence="1 2" key="1">
    <citation type="submission" date="2024-07" db="EMBL/GenBank/DDBJ databases">
        <title>Section-level genome sequencing and comparative genomics of Aspergillus sections Usti and Cavernicolus.</title>
        <authorList>
            <consortium name="Lawrence Berkeley National Laboratory"/>
            <person name="Nybo J.L."/>
            <person name="Vesth T.C."/>
            <person name="Theobald S."/>
            <person name="Frisvad J.C."/>
            <person name="Larsen T.O."/>
            <person name="Kjaerboelling I."/>
            <person name="Rothschild-Mancinelli K."/>
            <person name="Lyhne E.K."/>
            <person name="Kogle M.E."/>
            <person name="Barry K."/>
            <person name="Clum A."/>
            <person name="Na H."/>
            <person name="Ledsgaard L."/>
            <person name="Lin J."/>
            <person name="Lipzen A."/>
            <person name="Kuo A."/>
            <person name="Riley R."/>
            <person name="Mondo S."/>
            <person name="LaButti K."/>
            <person name="Haridas S."/>
            <person name="Pangalinan J."/>
            <person name="Salamov A.A."/>
            <person name="Simmons B.A."/>
            <person name="Magnuson J.K."/>
            <person name="Chen J."/>
            <person name="Drula E."/>
            <person name="Henrissat B."/>
            <person name="Wiebenga A."/>
            <person name="Lubbers R.J."/>
            <person name="Gomes A.C."/>
            <person name="Macurrencykelacurrency M.R."/>
            <person name="Stajich J."/>
            <person name="Grigoriev I.V."/>
            <person name="Mortensen U.H."/>
            <person name="De vries R.P."/>
            <person name="Baker S.E."/>
            <person name="Andersen M.R."/>
        </authorList>
    </citation>
    <scope>NUCLEOTIDE SEQUENCE [LARGE SCALE GENOMIC DNA]</scope>
    <source>
        <strain evidence="1 2">CBS 756.74</strain>
    </source>
</reference>
<dbReference type="RefSeq" id="XP_070902648.1">
    <property type="nucleotide sequence ID" value="XM_071039042.1"/>
</dbReference>